<dbReference type="InterPro" id="IPR000537">
    <property type="entry name" value="UbiA_prenyltransferase"/>
</dbReference>
<dbReference type="OrthoDB" id="9814417at2"/>
<keyword evidence="4 14" id="KW-1003">Cell membrane</keyword>
<feature type="transmembrane region" description="Helical" evidence="14">
    <location>
        <begin position="229"/>
        <end position="248"/>
    </location>
</feature>
<sequence>MSVTSTDENLPLGTAPILTDGDARDFFALLKPRVMSLVVFTALVGMLVAPGHINPVIGFIAILCIAIGGGASGALNMWYDADIDAVMGRTANRPIPAGRIDGSSALGFGLTLAAFSVVTLGLAANWLAAGLLAFTIFFYAVVYTIWLKRSTPQNIVIGGAAGALPPVIGWAAVTGDVTIESVVLFMIIFLWTPAHFWALALFKSGDYGKAGVPMMPNVVGEASTKRQMVVYAVLTAISGVMPAALGFASLAYGAVALLLGAGFVWYSVAVLRMPEGDERMIPAKKLFGFSLLYLAIIFAALLVDALVPQLLAMVA</sequence>
<evidence type="ECO:0000256" key="7">
    <source>
        <dbReference type="ARBA" id="ARBA00022989"/>
    </source>
</evidence>
<dbReference type="CDD" id="cd13957">
    <property type="entry name" value="PT_UbiA_Cox10"/>
    <property type="match status" value="1"/>
</dbReference>
<evidence type="ECO:0000256" key="3">
    <source>
        <dbReference type="ARBA" id="ARBA00012292"/>
    </source>
</evidence>
<gene>
    <name evidence="14" type="primary">ctaB</name>
    <name evidence="15" type="ORF">E2A64_06180</name>
</gene>
<feature type="transmembrane region" description="Helical" evidence="14">
    <location>
        <begin position="59"/>
        <end position="79"/>
    </location>
</feature>
<keyword evidence="9 14" id="KW-0472">Membrane</keyword>
<dbReference type="EMBL" id="SMSI01000001">
    <property type="protein sequence ID" value="TDH38682.1"/>
    <property type="molecule type" value="Genomic_DNA"/>
</dbReference>
<dbReference type="NCBIfam" id="TIGR01473">
    <property type="entry name" value="cyoE_ctaB"/>
    <property type="match status" value="1"/>
</dbReference>
<feature type="transmembrane region" description="Helical" evidence="14">
    <location>
        <begin position="34"/>
        <end position="53"/>
    </location>
</feature>
<organism evidence="15 16">
    <name type="scientific">Pseudohoeflea suaedae</name>
    <dbReference type="NCBI Taxonomy" id="877384"/>
    <lineage>
        <taxon>Bacteria</taxon>
        <taxon>Pseudomonadati</taxon>
        <taxon>Pseudomonadota</taxon>
        <taxon>Alphaproteobacteria</taxon>
        <taxon>Hyphomicrobiales</taxon>
        <taxon>Rhizobiaceae</taxon>
        <taxon>Pseudohoeflea</taxon>
    </lineage>
</organism>
<comment type="pathway">
    <text evidence="2 14">Porphyrin-containing compound metabolism; heme O biosynthesis; heme O from protoheme: step 1/1.</text>
</comment>
<protein>
    <recommendedName>
        <fullName evidence="11 14">Protoheme IX farnesyltransferase</fullName>
        <ecNumber evidence="3 14">2.5.1.141</ecNumber>
    </recommendedName>
    <alternativeName>
        <fullName evidence="12 14">Heme B farnesyltransferase</fullName>
    </alternativeName>
    <alternativeName>
        <fullName evidence="10 14">Heme O synthase</fullName>
    </alternativeName>
</protein>
<dbReference type="InterPro" id="IPR006369">
    <property type="entry name" value="Protohaem_IX_farnesylTrfase"/>
</dbReference>
<keyword evidence="7 14" id="KW-1133">Transmembrane helix</keyword>
<evidence type="ECO:0000256" key="11">
    <source>
        <dbReference type="ARBA" id="ARBA00040810"/>
    </source>
</evidence>
<evidence type="ECO:0000313" key="15">
    <source>
        <dbReference type="EMBL" id="TDH38682.1"/>
    </source>
</evidence>
<dbReference type="Pfam" id="PF01040">
    <property type="entry name" value="UbiA"/>
    <property type="match status" value="1"/>
</dbReference>
<accession>A0A4R5PNP8</accession>
<comment type="function">
    <text evidence="14">Converts heme B (protoheme IX) to heme O by substitution of the vinyl group on carbon 2 of heme B porphyrin ring with a hydroxyethyl farnesyl side group.</text>
</comment>
<keyword evidence="8 14" id="KW-0350">Heme biosynthesis</keyword>
<evidence type="ECO:0000313" key="16">
    <source>
        <dbReference type="Proteomes" id="UP000295131"/>
    </source>
</evidence>
<evidence type="ECO:0000256" key="12">
    <source>
        <dbReference type="ARBA" id="ARBA00042475"/>
    </source>
</evidence>
<dbReference type="InterPro" id="IPR030470">
    <property type="entry name" value="UbiA_prenylTrfase_CS"/>
</dbReference>
<evidence type="ECO:0000256" key="13">
    <source>
        <dbReference type="ARBA" id="ARBA00047690"/>
    </source>
</evidence>
<evidence type="ECO:0000256" key="1">
    <source>
        <dbReference type="ARBA" id="ARBA00004651"/>
    </source>
</evidence>
<feature type="transmembrane region" description="Helical" evidence="14">
    <location>
        <begin position="126"/>
        <end position="147"/>
    </location>
</feature>
<dbReference type="NCBIfam" id="NF003349">
    <property type="entry name" value="PRK04375.1-2"/>
    <property type="match status" value="1"/>
</dbReference>
<feature type="transmembrane region" description="Helical" evidence="14">
    <location>
        <begin position="179"/>
        <end position="202"/>
    </location>
</feature>
<feature type="transmembrane region" description="Helical" evidence="14">
    <location>
        <begin position="100"/>
        <end position="120"/>
    </location>
</feature>
<name>A0A4R5PNP8_9HYPH</name>
<feature type="transmembrane region" description="Helical" evidence="14">
    <location>
        <begin position="286"/>
        <end position="307"/>
    </location>
</feature>
<dbReference type="UniPathway" id="UPA00834">
    <property type="reaction ID" value="UER00712"/>
</dbReference>
<dbReference type="InterPro" id="IPR044878">
    <property type="entry name" value="UbiA_sf"/>
</dbReference>
<dbReference type="GO" id="GO:0005886">
    <property type="term" value="C:plasma membrane"/>
    <property type="evidence" value="ECO:0007669"/>
    <property type="project" value="UniProtKB-SubCell"/>
</dbReference>
<dbReference type="PANTHER" id="PTHR43448">
    <property type="entry name" value="PROTOHEME IX FARNESYLTRANSFERASE, MITOCHONDRIAL"/>
    <property type="match status" value="1"/>
</dbReference>
<keyword evidence="16" id="KW-1185">Reference proteome</keyword>
<comment type="subcellular location">
    <subcellularLocation>
        <location evidence="1 14">Cell membrane</location>
        <topology evidence="1 14">Multi-pass membrane protein</topology>
    </subcellularLocation>
</comment>
<dbReference type="PROSITE" id="PS00943">
    <property type="entry name" value="UBIA"/>
    <property type="match status" value="1"/>
</dbReference>
<dbReference type="GO" id="GO:0008495">
    <property type="term" value="F:protoheme IX farnesyltransferase activity"/>
    <property type="evidence" value="ECO:0007669"/>
    <property type="project" value="UniProtKB-UniRule"/>
</dbReference>
<comment type="similarity">
    <text evidence="14">Belongs to the UbiA prenyltransferase family. Protoheme IX farnesyltransferase subfamily.</text>
</comment>
<comment type="caution">
    <text evidence="15">The sequence shown here is derived from an EMBL/GenBank/DDBJ whole genome shotgun (WGS) entry which is preliminary data.</text>
</comment>
<dbReference type="RefSeq" id="WP_133283516.1">
    <property type="nucleotide sequence ID" value="NZ_SMSI01000001.1"/>
</dbReference>
<evidence type="ECO:0000256" key="8">
    <source>
        <dbReference type="ARBA" id="ARBA00023133"/>
    </source>
</evidence>
<dbReference type="Gene3D" id="1.10.357.140">
    <property type="entry name" value="UbiA prenyltransferase"/>
    <property type="match status" value="1"/>
</dbReference>
<evidence type="ECO:0000256" key="10">
    <source>
        <dbReference type="ARBA" id="ARBA00030253"/>
    </source>
</evidence>
<reference evidence="15 16" key="1">
    <citation type="journal article" date="2013" name="Int. J. Syst. Evol. Microbiol.">
        <title>Hoeflea suaedae sp. nov., an endophytic bacterium isolated from the root of the halophyte Suaeda maritima.</title>
        <authorList>
            <person name="Chung E.J."/>
            <person name="Park J.A."/>
            <person name="Pramanik P."/>
            <person name="Bibi F."/>
            <person name="Jeon C.O."/>
            <person name="Chung Y.R."/>
        </authorList>
    </citation>
    <scope>NUCLEOTIDE SEQUENCE [LARGE SCALE GENOMIC DNA]</scope>
    <source>
        <strain evidence="15 16">YC6898</strain>
    </source>
</reference>
<evidence type="ECO:0000256" key="9">
    <source>
        <dbReference type="ARBA" id="ARBA00023136"/>
    </source>
</evidence>
<evidence type="ECO:0000256" key="2">
    <source>
        <dbReference type="ARBA" id="ARBA00004919"/>
    </source>
</evidence>
<dbReference type="AlphaFoldDB" id="A0A4R5PNP8"/>
<keyword evidence="6 14" id="KW-0812">Transmembrane</keyword>
<proteinExistence type="inferred from homology"/>
<comment type="catalytic activity">
    <reaction evidence="13 14">
        <text>heme b + (2E,6E)-farnesyl diphosphate + H2O = Fe(II)-heme o + diphosphate</text>
        <dbReference type="Rhea" id="RHEA:28070"/>
        <dbReference type="ChEBI" id="CHEBI:15377"/>
        <dbReference type="ChEBI" id="CHEBI:33019"/>
        <dbReference type="ChEBI" id="CHEBI:60344"/>
        <dbReference type="ChEBI" id="CHEBI:60530"/>
        <dbReference type="ChEBI" id="CHEBI:175763"/>
        <dbReference type="EC" id="2.5.1.141"/>
    </reaction>
</comment>
<dbReference type="EC" id="2.5.1.141" evidence="3 14"/>
<dbReference type="HAMAP" id="MF_00154">
    <property type="entry name" value="CyoE_CtaB"/>
    <property type="match status" value="1"/>
</dbReference>
<dbReference type="GO" id="GO:0048034">
    <property type="term" value="P:heme O biosynthetic process"/>
    <property type="evidence" value="ECO:0007669"/>
    <property type="project" value="UniProtKB-UniRule"/>
</dbReference>
<feature type="transmembrane region" description="Helical" evidence="14">
    <location>
        <begin position="254"/>
        <end position="274"/>
    </location>
</feature>
<dbReference type="PANTHER" id="PTHR43448:SF7">
    <property type="entry name" value="4-HYDROXYBENZOATE SOLANESYLTRANSFERASE"/>
    <property type="match status" value="1"/>
</dbReference>
<keyword evidence="5 14" id="KW-0808">Transferase</keyword>
<feature type="transmembrane region" description="Helical" evidence="14">
    <location>
        <begin position="154"/>
        <end position="173"/>
    </location>
</feature>
<dbReference type="Proteomes" id="UP000295131">
    <property type="component" value="Unassembled WGS sequence"/>
</dbReference>
<comment type="miscellaneous">
    <text evidence="14">Carbon 2 of the heme B porphyrin ring is defined according to the Fischer nomenclature.</text>
</comment>
<evidence type="ECO:0000256" key="14">
    <source>
        <dbReference type="HAMAP-Rule" id="MF_00154"/>
    </source>
</evidence>
<evidence type="ECO:0000256" key="5">
    <source>
        <dbReference type="ARBA" id="ARBA00022679"/>
    </source>
</evidence>
<evidence type="ECO:0000256" key="6">
    <source>
        <dbReference type="ARBA" id="ARBA00022692"/>
    </source>
</evidence>
<evidence type="ECO:0000256" key="4">
    <source>
        <dbReference type="ARBA" id="ARBA00022475"/>
    </source>
</evidence>